<dbReference type="EMBL" id="LILB01000008">
    <property type="protein sequence ID" value="KOO47915.1"/>
    <property type="molecule type" value="Genomic_DNA"/>
</dbReference>
<dbReference type="STRING" id="263475.AMD00_20020"/>
<dbReference type="OrthoDB" id="2352801at2"/>
<dbReference type="GeneID" id="301138386"/>
<organism evidence="1 2">
    <name type="scientific">Viridibacillus arvi</name>
    <dbReference type="NCBI Taxonomy" id="263475"/>
    <lineage>
        <taxon>Bacteria</taxon>
        <taxon>Bacillati</taxon>
        <taxon>Bacillota</taxon>
        <taxon>Bacilli</taxon>
        <taxon>Bacillales</taxon>
        <taxon>Caryophanaceae</taxon>
        <taxon>Viridibacillus</taxon>
    </lineage>
</organism>
<evidence type="ECO:0000313" key="1">
    <source>
        <dbReference type="EMBL" id="KOO47915.1"/>
    </source>
</evidence>
<dbReference type="AlphaFoldDB" id="A0A0M0L9Z7"/>
<comment type="caution">
    <text evidence="1">The sequence shown here is derived from an EMBL/GenBank/DDBJ whole genome shotgun (WGS) entry which is preliminary data.</text>
</comment>
<keyword evidence="2" id="KW-1185">Reference proteome</keyword>
<dbReference type="Proteomes" id="UP000036867">
    <property type="component" value="Unassembled WGS sequence"/>
</dbReference>
<dbReference type="PATRIC" id="fig|263475.3.peg.2862"/>
<dbReference type="Pfam" id="PF20935">
    <property type="entry name" value="DUF6847"/>
    <property type="match status" value="1"/>
</dbReference>
<dbReference type="RefSeq" id="WP_053418787.1">
    <property type="nucleotide sequence ID" value="NZ_LILB01000008.1"/>
</dbReference>
<evidence type="ECO:0000313" key="2">
    <source>
        <dbReference type="Proteomes" id="UP000036867"/>
    </source>
</evidence>
<reference evidence="2" key="1">
    <citation type="submission" date="2015-08" db="EMBL/GenBank/DDBJ databases">
        <title>Fjat-10028 dsm 16317.</title>
        <authorList>
            <person name="Liu B."/>
            <person name="Wang J."/>
            <person name="Zhu Y."/>
            <person name="Liu G."/>
            <person name="Chen Q."/>
            <person name="Chen Z."/>
            <person name="Lan J."/>
            <person name="Che J."/>
            <person name="Ge C."/>
            <person name="Shi H."/>
            <person name="Pan Z."/>
            <person name="Liu X."/>
        </authorList>
    </citation>
    <scope>NUCLEOTIDE SEQUENCE [LARGE SCALE GENOMIC DNA]</scope>
    <source>
        <strain evidence="2">DSM 16317</strain>
    </source>
</reference>
<sequence>MGTITLAEAVKLKSILTKKVHELSSELQRVAFVQVEKGEDPKPSKRLLTEVDTELEDVRKDIRILDKLVYRANIDHFLSFKGEEYAIVEAIELATQLRARAATYKEFAQAEKEEIQYGYSDGTTVYRVALFEPEEYRLKAVELEKDAHKLSNLINAKNYTIEIDFDDSKYF</sequence>
<accession>A0A0M0L9Z7</accession>
<dbReference type="InterPro" id="IPR047741">
    <property type="entry name" value="DIP1984-like"/>
</dbReference>
<protein>
    <submittedName>
        <fullName evidence="1">Uncharacterized protein</fullName>
    </submittedName>
</protein>
<name>A0A0M0L9Z7_9BACL</name>
<proteinExistence type="predicted"/>
<gene>
    <name evidence="1" type="ORF">AMD00_20020</name>
</gene>
<dbReference type="Gene3D" id="6.10.320.10">
    <property type="match status" value="1"/>
</dbReference>